<protein>
    <recommendedName>
        <fullName evidence="7">Phosphatidic acid phosphatase type 2/haloperoxidase domain-containing protein</fullName>
    </recommendedName>
</protein>
<keyword evidence="4 6" id="KW-1133">Transmembrane helix</keyword>
<dbReference type="Pfam" id="PF01569">
    <property type="entry name" value="PAP2"/>
    <property type="match status" value="1"/>
</dbReference>
<feature type="domain" description="Phosphatidic acid phosphatase type 2/haloperoxidase" evidence="7">
    <location>
        <begin position="49"/>
        <end position="201"/>
    </location>
</feature>
<keyword evidence="5 6" id="KW-0472">Membrane</keyword>
<dbReference type="GO" id="GO:0006644">
    <property type="term" value="P:phospholipid metabolic process"/>
    <property type="evidence" value="ECO:0007669"/>
    <property type="project" value="InterPro"/>
</dbReference>
<name>D8LV52_BLAHO</name>
<dbReference type="Proteomes" id="UP000008312">
    <property type="component" value="Unassembled WGS sequence"/>
</dbReference>
<feature type="transmembrane region" description="Helical" evidence="6">
    <location>
        <begin position="187"/>
        <end position="205"/>
    </location>
</feature>
<proteinExistence type="inferred from homology"/>
<evidence type="ECO:0000256" key="4">
    <source>
        <dbReference type="ARBA" id="ARBA00022989"/>
    </source>
</evidence>
<sequence length="222" mass="24516">MKNAALARPVLCRTVRHSARHLLCSRKENELDCLISFFVIPHAQIYNFLVMYAISIIMTEAICGGLKNVTGRPRPCFFELCGYPSSVENGTRIFGTIGVVADISKCTNKEKLNDAFKSYPSGHSAHSACAAAIAYLLILRLLSNIPGLKKSVKRGVIVFVGLICVCLPLYVGSSRIWDYKHRGDDVLAGYAVGVLSTLVTYYMIYGASLKEDKKKKEEDRSV</sequence>
<dbReference type="SUPFAM" id="SSF48317">
    <property type="entry name" value="Acid phosphatase/Vanadium-dependent haloperoxidase"/>
    <property type="match status" value="1"/>
</dbReference>
<dbReference type="SMART" id="SM00014">
    <property type="entry name" value="acidPPc"/>
    <property type="match status" value="1"/>
</dbReference>
<evidence type="ECO:0000313" key="8">
    <source>
        <dbReference type="EMBL" id="CBK19691.2"/>
    </source>
</evidence>
<keyword evidence="3 6" id="KW-0812">Transmembrane</keyword>
<evidence type="ECO:0000256" key="3">
    <source>
        <dbReference type="ARBA" id="ARBA00022692"/>
    </source>
</evidence>
<dbReference type="Gene3D" id="1.20.144.10">
    <property type="entry name" value="Phosphatidic acid phosphatase type 2/haloperoxidase"/>
    <property type="match status" value="1"/>
</dbReference>
<evidence type="ECO:0000256" key="5">
    <source>
        <dbReference type="ARBA" id="ARBA00023136"/>
    </source>
</evidence>
<comment type="similarity">
    <text evidence="2">Belongs to the PA-phosphatase related phosphoesterase family.</text>
</comment>
<dbReference type="PANTHER" id="PTHR10165">
    <property type="entry name" value="LIPID PHOSPHATE PHOSPHATASE"/>
    <property type="match status" value="1"/>
</dbReference>
<dbReference type="RefSeq" id="XP_012893739.1">
    <property type="nucleotide sequence ID" value="XM_013038285.1"/>
</dbReference>
<evidence type="ECO:0000256" key="1">
    <source>
        <dbReference type="ARBA" id="ARBA00004141"/>
    </source>
</evidence>
<dbReference type="OrthoDB" id="10030083at2759"/>
<organism evidence="8">
    <name type="scientific">Blastocystis hominis</name>
    <dbReference type="NCBI Taxonomy" id="12968"/>
    <lineage>
        <taxon>Eukaryota</taxon>
        <taxon>Sar</taxon>
        <taxon>Stramenopiles</taxon>
        <taxon>Bigyra</taxon>
        <taxon>Opalozoa</taxon>
        <taxon>Opalinata</taxon>
        <taxon>Blastocystidae</taxon>
        <taxon>Blastocystis</taxon>
    </lineage>
</organism>
<keyword evidence="9" id="KW-1185">Reference proteome</keyword>
<gene>
    <name evidence="8" type="ORF">GSBLH_T00006026001</name>
</gene>
<accession>D8LV52</accession>
<dbReference type="GO" id="GO:0016020">
    <property type="term" value="C:membrane"/>
    <property type="evidence" value="ECO:0007669"/>
    <property type="project" value="UniProtKB-SubCell"/>
</dbReference>
<reference evidence="8" key="1">
    <citation type="submission" date="2010-02" db="EMBL/GenBank/DDBJ databases">
        <title>Sequencing and annotation of the Blastocystis hominis genome.</title>
        <authorList>
            <person name="Wincker P."/>
        </authorList>
    </citation>
    <scope>NUCLEOTIDE SEQUENCE</scope>
    <source>
        <strain evidence="8">Singapore isolate B</strain>
    </source>
</reference>
<dbReference type="InterPro" id="IPR000326">
    <property type="entry name" value="PAP2/HPO"/>
</dbReference>
<dbReference type="InterPro" id="IPR043216">
    <property type="entry name" value="PAP-like"/>
</dbReference>
<dbReference type="InParanoid" id="D8LV52"/>
<feature type="transmembrane region" description="Helical" evidence="6">
    <location>
        <begin position="155"/>
        <end position="172"/>
    </location>
</feature>
<dbReference type="AlphaFoldDB" id="D8LV52"/>
<comment type="subcellular location">
    <subcellularLocation>
        <location evidence="1">Membrane</location>
        <topology evidence="1">Multi-pass membrane protein</topology>
    </subcellularLocation>
</comment>
<dbReference type="GeneID" id="24922151"/>
<dbReference type="InterPro" id="IPR036938">
    <property type="entry name" value="PAP2/HPO_sf"/>
</dbReference>
<evidence type="ECO:0000259" key="7">
    <source>
        <dbReference type="SMART" id="SM00014"/>
    </source>
</evidence>
<evidence type="ECO:0000256" key="2">
    <source>
        <dbReference type="ARBA" id="ARBA00008816"/>
    </source>
</evidence>
<evidence type="ECO:0000256" key="6">
    <source>
        <dbReference type="SAM" id="Phobius"/>
    </source>
</evidence>
<dbReference type="EMBL" id="FN668638">
    <property type="protein sequence ID" value="CBK19691.2"/>
    <property type="molecule type" value="Genomic_DNA"/>
</dbReference>
<evidence type="ECO:0000313" key="9">
    <source>
        <dbReference type="Proteomes" id="UP000008312"/>
    </source>
</evidence>
<feature type="transmembrane region" description="Helical" evidence="6">
    <location>
        <begin position="125"/>
        <end position="143"/>
    </location>
</feature>